<accession>A0ABW5SAL0</accession>
<dbReference type="Gene3D" id="3.60.21.10">
    <property type="match status" value="1"/>
</dbReference>
<comment type="caution">
    <text evidence="6">The sequence shown here is derived from an EMBL/GenBank/DDBJ whole genome shotgun (WGS) entry which is preliminary data.</text>
</comment>
<dbReference type="PANTHER" id="PTHR42988">
    <property type="entry name" value="PHOSPHOHYDROLASE"/>
    <property type="match status" value="1"/>
</dbReference>
<keyword evidence="1" id="KW-0479">Metal-binding</keyword>
<keyword evidence="7" id="KW-1185">Reference proteome</keyword>
<dbReference type="PANTHER" id="PTHR42988:SF2">
    <property type="entry name" value="CYCLIC NUCLEOTIDE PHOSPHODIESTERASE CBUA0032-RELATED"/>
    <property type="match status" value="1"/>
</dbReference>
<sequence>MIDTKRLMFIHMSDIHLSPVSGKNLFNMGIDTLKKCKAVFNDVRRRGLNPDFFMISGDLIHEGTVEDYRWLKQFLKQKSDEFAVPVFVCLGNHDEREAFWIGYKDAGVSDLRQSYYYSLMIKGFRLIVLDSKNDGREEGLINEEQLTWLRNELHEPSERGSIVILHHPLLCSPLSYMKYSILQNTDELISALAGSDACAILSGHIHFNANYQIEGIMNAVISAVSYGIDCSDPVLHKFMDDSTYGVVEAIDHEVLVEQYSMPSTKTIKYELPIDRKLL</sequence>
<dbReference type="InterPro" id="IPR050884">
    <property type="entry name" value="CNP_phosphodiesterase-III"/>
</dbReference>
<feature type="domain" description="Calcineurin-like phosphoesterase" evidence="5">
    <location>
        <begin position="9"/>
        <end position="206"/>
    </location>
</feature>
<dbReference type="InterPro" id="IPR004843">
    <property type="entry name" value="Calcineurin-like_PHP"/>
</dbReference>
<evidence type="ECO:0000313" key="7">
    <source>
        <dbReference type="Proteomes" id="UP001597399"/>
    </source>
</evidence>
<protein>
    <submittedName>
        <fullName evidence="6">Metallophosphoesterase family protein</fullName>
        <ecNumber evidence="6">3.1.-.-</ecNumber>
    </submittedName>
</protein>
<reference evidence="7" key="1">
    <citation type="journal article" date="2019" name="Int. J. Syst. Evol. Microbiol.">
        <title>The Global Catalogue of Microorganisms (GCM) 10K type strain sequencing project: providing services to taxonomists for standard genome sequencing and annotation.</title>
        <authorList>
            <consortium name="The Broad Institute Genomics Platform"/>
            <consortium name="The Broad Institute Genome Sequencing Center for Infectious Disease"/>
            <person name="Wu L."/>
            <person name="Ma J."/>
        </authorList>
    </citation>
    <scope>NUCLEOTIDE SEQUENCE [LARGE SCALE GENOMIC DNA]</scope>
    <source>
        <strain evidence="7">TISTR 2466</strain>
    </source>
</reference>
<evidence type="ECO:0000256" key="2">
    <source>
        <dbReference type="ARBA" id="ARBA00022801"/>
    </source>
</evidence>
<dbReference type="SUPFAM" id="SSF56300">
    <property type="entry name" value="Metallo-dependent phosphatases"/>
    <property type="match status" value="1"/>
</dbReference>
<proteinExistence type="inferred from homology"/>
<dbReference type="EC" id="3.1.-.-" evidence="6"/>
<keyword evidence="2 6" id="KW-0378">Hydrolase</keyword>
<evidence type="ECO:0000313" key="6">
    <source>
        <dbReference type="EMBL" id="MFD2695570.1"/>
    </source>
</evidence>
<dbReference type="EMBL" id="JBHUMQ010000049">
    <property type="protein sequence ID" value="MFD2695570.1"/>
    <property type="molecule type" value="Genomic_DNA"/>
</dbReference>
<dbReference type="Proteomes" id="UP001597399">
    <property type="component" value="Unassembled WGS sequence"/>
</dbReference>
<evidence type="ECO:0000259" key="5">
    <source>
        <dbReference type="Pfam" id="PF00149"/>
    </source>
</evidence>
<dbReference type="Pfam" id="PF00149">
    <property type="entry name" value="Metallophos"/>
    <property type="match status" value="1"/>
</dbReference>
<keyword evidence="3" id="KW-0408">Iron</keyword>
<evidence type="ECO:0000256" key="3">
    <source>
        <dbReference type="ARBA" id="ARBA00023004"/>
    </source>
</evidence>
<dbReference type="RefSeq" id="WP_253060588.1">
    <property type="nucleotide sequence ID" value="NZ_JAMXWM010000006.1"/>
</dbReference>
<evidence type="ECO:0000256" key="1">
    <source>
        <dbReference type="ARBA" id="ARBA00022723"/>
    </source>
</evidence>
<comment type="similarity">
    <text evidence="4">Belongs to the cyclic nucleotide phosphodiesterase class-III family.</text>
</comment>
<dbReference type="GO" id="GO:0016787">
    <property type="term" value="F:hydrolase activity"/>
    <property type="evidence" value="ECO:0007669"/>
    <property type="project" value="UniProtKB-KW"/>
</dbReference>
<organism evidence="6 7">
    <name type="scientific">Sporolactobacillus shoreicorticis</name>
    <dbReference type="NCBI Taxonomy" id="1923877"/>
    <lineage>
        <taxon>Bacteria</taxon>
        <taxon>Bacillati</taxon>
        <taxon>Bacillota</taxon>
        <taxon>Bacilli</taxon>
        <taxon>Bacillales</taxon>
        <taxon>Sporolactobacillaceae</taxon>
        <taxon>Sporolactobacillus</taxon>
    </lineage>
</organism>
<evidence type="ECO:0000256" key="4">
    <source>
        <dbReference type="ARBA" id="ARBA00025742"/>
    </source>
</evidence>
<gene>
    <name evidence="6" type="ORF">ACFSUE_18375</name>
</gene>
<name>A0ABW5SAL0_9BACL</name>
<dbReference type="InterPro" id="IPR029052">
    <property type="entry name" value="Metallo-depent_PP-like"/>
</dbReference>